<keyword evidence="8 13" id="KW-0547">Nucleotide-binding</keyword>
<feature type="chain" id="PRO_5045076815" description="Protein kinase domain-containing protein" evidence="15">
    <location>
        <begin position="30"/>
        <end position="962"/>
    </location>
</feature>
<feature type="binding site" evidence="13">
    <location>
        <position position="654"/>
    </location>
    <ligand>
        <name>ATP</name>
        <dbReference type="ChEBI" id="CHEBI:30616"/>
    </ligand>
</feature>
<keyword evidence="6 15" id="KW-0732">Signal</keyword>
<comment type="similarity">
    <text evidence="2">Belongs to the protein kinase superfamily. Ser/Thr protein kinase family.</text>
</comment>
<evidence type="ECO:0000256" key="14">
    <source>
        <dbReference type="SAM" id="Phobius"/>
    </source>
</evidence>
<feature type="domain" description="Protein kinase" evidence="16">
    <location>
        <begin position="626"/>
        <end position="899"/>
    </location>
</feature>
<evidence type="ECO:0000256" key="6">
    <source>
        <dbReference type="ARBA" id="ARBA00022729"/>
    </source>
</evidence>
<dbReference type="InterPro" id="IPR032675">
    <property type="entry name" value="LRR_dom_sf"/>
</dbReference>
<reference evidence="17" key="1">
    <citation type="submission" date="2024-02" db="EMBL/GenBank/DDBJ databases">
        <authorList>
            <consortium name="ELIXIR-Norway"/>
            <consortium name="Elixir Norway"/>
        </authorList>
    </citation>
    <scope>NUCLEOTIDE SEQUENCE</scope>
</reference>
<dbReference type="Gene3D" id="3.30.200.20">
    <property type="entry name" value="Phosphorylase Kinase, domain 1"/>
    <property type="match status" value="1"/>
</dbReference>
<keyword evidence="10 13" id="KW-0067">ATP-binding</keyword>
<feature type="transmembrane region" description="Helical" evidence="14">
    <location>
        <begin position="564"/>
        <end position="587"/>
    </location>
</feature>
<dbReference type="InterPro" id="IPR011009">
    <property type="entry name" value="Kinase-like_dom_sf"/>
</dbReference>
<keyword evidence="11 14" id="KW-0472">Membrane</keyword>
<comment type="subcellular location">
    <subcellularLocation>
        <location evidence="1">Membrane</location>
    </subcellularLocation>
</comment>
<dbReference type="InterPro" id="IPR008271">
    <property type="entry name" value="Ser/Thr_kinase_AS"/>
</dbReference>
<feature type="signal peptide" evidence="15">
    <location>
        <begin position="1"/>
        <end position="29"/>
    </location>
</feature>
<evidence type="ECO:0000256" key="4">
    <source>
        <dbReference type="ARBA" id="ARBA00022614"/>
    </source>
</evidence>
<keyword evidence="7" id="KW-0677">Repeat</keyword>
<name>A0ABP0TT69_9BRYO</name>
<keyword evidence="3" id="KW-0723">Serine/threonine-protein kinase</keyword>
<dbReference type="Pfam" id="PF23598">
    <property type="entry name" value="LRR_14"/>
    <property type="match status" value="1"/>
</dbReference>
<dbReference type="Proteomes" id="UP001497512">
    <property type="component" value="Chromosome 14"/>
</dbReference>
<proteinExistence type="inferred from homology"/>
<keyword evidence="18" id="KW-1185">Reference proteome</keyword>
<dbReference type="SMART" id="SM00220">
    <property type="entry name" value="S_TKc"/>
    <property type="match status" value="1"/>
</dbReference>
<dbReference type="PROSITE" id="PS00107">
    <property type="entry name" value="PROTEIN_KINASE_ATP"/>
    <property type="match status" value="1"/>
</dbReference>
<dbReference type="InterPro" id="IPR003591">
    <property type="entry name" value="Leu-rich_rpt_typical-subtyp"/>
</dbReference>
<evidence type="ECO:0000256" key="12">
    <source>
        <dbReference type="ARBA" id="ARBA00023180"/>
    </source>
</evidence>
<evidence type="ECO:0000313" key="18">
    <source>
        <dbReference type="Proteomes" id="UP001497512"/>
    </source>
</evidence>
<accession>A0ABP0TT69</accession>
<evidence type="ECO:0000259" key="16">
    <source>
        <dbReference type="PROSITE" id="PS50011"/>
    </source>
</evidence>
<evidence type="ECO:0000256" key="10">
    <source>
        <dbReference type="ARBA" id="ARBA00022840"/>
    </source>
</evidence>
<evidence type="ECO:0000256" key="3">
    <source>
        <dbReference type="ARBA" id="ARBA00022527"/>
    </source>
</evidence>
<dbReference type="Pfam" id="PF07714">
    <property type="entry name" value="PK_Tyr_Ser-Thr"/>
    <property type="match status" value="1"/>
</dbReference>
<dbReference type="Gene3D" id="1.10.510.10">
    <property type="entry name" value="Transferase(Phosphotransferase) domain 1"/>
    <property type="match status" value="1"/>
</dbReference>
<evidence type="ECO:0000256" key="8">
    <source>
        <dbReference type="ARBA" id="ARBA00022741"/>
    </source>
</evidence>
<gene>
    <name evidence="17" type="ORF">CSSPTR1EN2_LOCUS7376</name>
</gene>
<dbReference type="PANTHER" id="PTHR45974">
    <property type="entry name" value="RECEPTOR-LIKE PROTEIN 55"/>
    <property type="match status" value="1"/>
</dbReference>
<dbReference type="InterPro" id="IPR001245">
    <property type="entry name" value="Ser-Thr/Tyr_kinase_cat_dom"/>
</dbReference>
<keyword evidence="12" id="KW-0325">Glycoprotein</keyword>
<evidence type="ECO:0000313" key="17">
    <source>
        <dbReference type="EMBL" id="CAK9204418.1"/>
    </source>
</evidence>
<keyword evidence="4" id="KW-0433">Leucine-rich repeat</keyword>
<dbReference type="InterPro" id="IPR017441">
    <property type="entry name" value="Protein_kinase_ATP_BS"/>
</dbReference>
<dbReference type="InterPro" id="IPR000719">
    <property type="entry name" value="Prot_kinase_dom"/>
</dbReference>
<keyword evidence="14" id="KW-1133">Transmembrane helix</keyword>
<dbReference type="PANTHER" id="PTHR45974:SF266">
    <property type="entry name" value="LEUCINE-RICH REPEAT RECEPTOR PROTEIN KINASE HPCA1"/>
    <property type="match status" value="1"/>
</dbReference>
<keyword evidence="14" id="KW-0812">Transmembrane</keyword>
<dbReference type="EMBL" id="OZ019906">
    <property type="protein sequence ID" value="CAK9204418.1"/>
    <property type="molecule type" value="Genomic_DNA"/>
</dbReference>
<evidence type="ECO:0000256" key="2">
    <source>
        <dbReference type="ARBA" id="ARBA00008684"/>
    </source>
</evidence>
<keyword evidence="9" id="KW-0418">Kinase</keyword>
<sequence length="962" mass="105271">MKGRSRNIVKMVVLSLMVNGLMLCMSATAISDSIDTSALMAFKRGVIDTSNKLSNWQGDDPCGDQWSGVLCNSTNIATNVSRVTELRLLNYNLGGQLAPELGNLSQLVCLDLMWNNITGNIPPTIGNLQNLYLLLLNGNLLTGPIPSEIAQLTNLNRLQLDQNQLSGPLPPTLGNLTQVRHLHLNNNSFSGTIPHDLGRLQHLNHLLLDNNNMEGPLPVELRNIPTLTIVQLDNNPNISSMIPLEWFQIPTLIKLSMRNCSLIGSIPDLGALTNLTYLDLSRNNLNGTLPSNISSTLTTVNFGNNYLTGVIPDSYGSELQQLQALQLADNLLSGSIPASLGSGQSFSNPKKFLLVDLQNNMLSGLNSQLLSAANGSTNVGIWLAGNQKVCSILAPSLYLEVCMESDTTTILQASSSLTSNLTCPSCPPPNMPVIGGPHGVCRCATPIAVVIRLKSPAFTFFDRFEQEFLSLVSSAMSISLSQLEMWQLNWDAAGQRLELTLLIFPLNSTFDTAEFQSVYNEFASWDLSQGSNWSLSVIGPYELIMFNTAIQSTSQGKRLSTGSIVGIVMGAAFFASILVAFATFLILHQHGKKRRSSMESMLPPGIKIAGVKAFTFEELANATNNFSPENEIGQGGYGKVYRGTLEDNTVVAIKRAQEGSMQGSHEFYTEIELLSRVHHRNLVSLLGFCNVKGEQLLVYEFIANGNLRDHLMPIEMMDFATRLHIALGTARGILYLHREADPPIFHCDIKANNILLDQNYNAKVADFGLSRLAPEPDADGSTAGPMSTTLKGTPGYMDPAYFMTNNFTDKSDVYSFGIVLLELITGRLPITHGKNIVTEVNEALEGDTVASMVDPCMGTSYPSDGLDRLLKLALSCCQDEYDARPYMIDVTRELEDIWRLIAASYPIPLNKGSDSPSLDFRSIDIASHSSQTSRVYNAQDMSYLSAERVDSSEQIHPRLWPR</sequence>
<dbReference type="SMART" id="SM00369">
    <property type="entry name" value="LRR_TYP"/>
    <property type="match status" value="4"/>
</dbReference>
<dbReference type="SUPFAM" id="SSF52058">
    <property type="entry name" value="L domain-like"/>
    <property type="match status" value="2"/>
</dbReference>
<dbReference type="InterPro" id="IPR013210">
    <property type="entry name" value="LRR_N_plant-typ"/>
</dbReference>
<evidence type="ECO:0000256" key="5">
    <source>
        <dbReference type="ARBA" id="ARBA00022679"/>
    </source>
</evidence>
<dbReference type="Gene3D" id="3.80.10.10">
    <property type="entry name" value="Ribonuclease Inhibitor"/>
    <property type="match status" value="3"/>
</dbReference>
<protein>
    <recommendedName>
        <fullName evidence="16">Protein kinase domain-containing protein</fullName>
    </recommendedName>
</protein>
<dbReference type="SUPFAM" id="SSF56112">
    <property type="entry name" value="Protein kinase-like (PK-like)"/>
    <property type="match status" value="1"/>
</dbReference>
<dbReference type="PROSITE" id="PS00108">
    <property type="entry name" value="PROTEIN_KINASE_ST"/>
    <property type="match status" value="1"/>
</dbReference>
<evidence type="ECO:0000256" key="13">
    <source>
        <dbReference type="PROSITE-ProRule" id="PRU10141"/>
    </source>
</evidence>
<dbReference type="InterPro" id="IPR055414">
    <property type="entry name" value="LRR_R13L4/SHOC2-like"/>
</dbReference>
<dbReference type="Pfam" id="PF08263">
    <property type="entry name" value="LRRNT_2"/>
    <property type="match status" value="1"/>
</dbReference>
<evidence type="ECO:0000256" key="1">
    <source>
        <dbReference type="ARBA" id="ARBA00004370"/>
    </source>
</evidence>
<evidence type="ECO:0000256" key="9">
    <source>
        <dbReference type="ARBA" id="ARBA00022777"/>
    </source>
</evidence>
<evidence type="ECO:0000256" key="7">
    <source>
        <dbReference type="ARBA" id="ARBA00022737"/>
    </source>
</evidence>
<dbReference type="CDD" id="cd14066">
    <property type="entry name" value="STKc_IRAK"/>
    <property type="match status" value="1"/>
</dbReference>
<keyword evidence="5" id="KW-0808">Transferase</keyword>
<dbReference type="PROSITE" id="PS50011">
    <property type="entry name" value="PROTEIN_KINASE_DOM"/>
    <property type="match status" value="1"/>
</dbReference>
<evidence type="ECO:0000256" key="11">
    <source>
        <dbReference type="ARBA" id="ARBA00023136"/>
    </source>
</evidence>
<organism evidence="17 18">
    <name type="scientific">Sphagnum troendelagicum</name>
    <dbReference type="NCBI Taxonomy" id="128251"/>
    <lineage>
        <taxon>Eukaryota</taxon>
        <taxon>Viridiplantae</taxon>
        <taxon>Streptophyta</taxon>
        <taxon>Embryophyta</taxon>
        <taxon>Bryophyta</taxon>
        <taxon>Sphagnophytina</taxon>
        <taxon>Sphagnopsida</taxon>
        <taxon>Sphagnales</taxon>
        <taxon>Sphagnaceae</taxon>
        <taxon>Sphagnum</taxon>
    </lineage>
</organism>
<evidence type="ECO:0000256" key="15">
    <source>
        <dbReference type="SAM" id="SignalP"/>
    </source>
</evidence>